<dbReference type="AlphaFoldDB" id="A0A0F3GUF2"/>
<proteinExistence type="predicted"/>
<name>A0A0F3GUF2_9BACT</name>
<evidence type="ECO:0000313" key="2">
    <source>
        <dbReference type="Proteomes" id="UP000033423"/>
    </source>
</evidence>
<organism evidence="1 2">
    <name type="scientific">Candidatus Magnetobacterium bavaricum</name>
    <dbReference type="NCBI Taxonomy" id="29290"/>
    <lineage>
        <taxon>Bacteria</taxon>
        <taxon>Pseudomonadati</taxon>
        <taxon>Nitrospirota</taxon>
        <taxon>Thermodesulfovibrionia</taxon>
        <taxon>Thermodesulfovibrionales</taxon>
        <taxon>Candidatus Magnetobacteriaceae</taxon>
        <taxon>Candidatus Magnetobacterium</taxon>
    </lineage>
</organism>
<sequence length="200" mass="23126">MHGAVVSDLQGSFQDNVREQPGSFRYLAAGTNYTVGANFGIFVELYIIGNNGRWMNFWLHFILLPLGDHSGKFGLRCYGLFHHGLACKFPHVTPLVCDLYIEHQLVAWDNRSSELGLLYAHEIDGVTLHAGLERKDTGKLRQRLYYQDTRHYRIVREMALKEGFIYRHVLYPPCAFAIYDLHNTVYHQERISVRQSGFYA</sequence>
<evidence type="ECO:0000313" key="1">
    <source>
        <dbReference type="EMBL" id="KJU85462.1"/>
    </source>
</evidence>
<reference evidence="1 2" key="1">
    <citation type="submission" date="2015-02" db="EMBL/GenBank/DDBJ databases">
        <title>Single-cell genomics of uncultivated deep-branching MTB reveals a conserved set of magnetosome genes.</title>
        <authorList>
            <person name="Kolinko S."/>
            <person name="Richter M."/>
            <person name="Glockner F.O."/>
            <person name="Brachmann A."/>
            <person name="Schuler D."/>
        </authorList>
    </citation>
    <scope>NUCLEOTIDE SEQUENCE [LARGE SCALE GENOMIC DNA]</scope>
    <source>
        <strain evidence="1">TM-1</strain>
    </source>
</reference>
<protein>
    <submittedName>
        <fullName evidence="1">Uncharacterized protein</fullName>
    </submittedName>
</protein>
<gene>
    <name evidence="1" type="ORF">MBAV_002349</name>
</gene>
<comment type="caution">
    <text evidence="1">The sequence shown here is derived from an EMBL/GenBank/DDBJ whole genome shotgun (WGS) entry which is preliminary data.</text>
</comment>
<keyword evidence="2" id="KW-1185">Reference proteome</keyword>
<dbReference type="EMBL" id="LACI01001015">
    <property type="protein sequence ID" value="KJU85462.1"/>
    <property type="molecule type" value="Genomic_DNA"/>
</dbReference>
<accession>A0A0F3GUF2</accession>
<dbReference type="Proteomes" id="UP000033423">
    <property type="component" value="Unassembled WGS sequence"/>
</dbReference>